<feature type="region of interest" description="Disordered" evidence="5">
    <location>
        <begin position="364"/>
        <end position="466"/>
    </location>
</feature>
<dbReference type="InterPro" id="IPR013083">
    <property type="entry name" value="Znf_RING/FYVE/PHD"/>
</dbReference>
<feature type="region of interest" description="Disordered" evidence="5">
    <location>
        <begin position="1"/>
        <end position="43"/>
    </location>
</feature>
<evidence type="ECO:0000256" key="4">
    <source>
        <dbReference type="PROSITE-ProRule" id="PRU00175"/>
    </source>
</evidence>
<dbReference type="VEuPathDB" id="ToxoDB:BESB_065710"/>
<keyword evidence="2 4" id="KW-0863">Zinc-finger</keyword>
<keyword evidence="3" id="KW-0862">Zinc</keyword>
<dbReference type="OrthoDB" id="265776at2759"/>
<dbReference type="EMBL" id="NWUJ01000006">
    <property type="protein sequence ID" value="PFH34538.1"/>
    <property type="molecule type" value="Genomic_DNA"/>
</dbReference>
<protein>
    <recommendedName>
        <fullName evidence="7">RING-type domain-containing protein</fullName>
    </recommendedName>
</protein>
<dbReference type="STRING" id="94643.A0A2A9M7S9"/>
<dbReference type="InterPro" id="IPR001841">
    <property type="entry name" value="Znf_RING"/>
</dbReference>
<proteinExistence type="predicted"/>
<dbReference type="PROSITE" id="PS00518">
    <property type="entry name" value="ZF_RING_1"/>
    <property type="match status" value="1"/>
</dbReference>
<keyword evidence="9" id="KW-1185">Reference proteome</keyword>
<dbReference type="Gene3D" id="3.30.40.10">
    <property type="entry name" value="Zinc/RING finger domain, C3HC4 (zinc finger)"/>
    <property type="match status" value="1"/>
</dbReference>
<evidence type="ECO:0000256" key="1">
    <source>
        <dbReference type="ARBA" id="ARBA00022723"/>
    </source>
</evidence>
<evidence type="ECO:0000313" key="9">
    <source>
        <dbReference type="Proteomes" id="UP000224006"/>
    </source>
</evidence>
<feature type="domain" description="RING-type" evidence="7">
    <location>
        <begin position="52"/>
        <end position="90"/>
    </location>
</feature>
<evidence type="ECO:0000256" key="6">
    <source>
        <dbReference type="SAM" id="Phobius"/>
    </source>
</evidence>
<dbReference type="KEGG" id="bbes:BESB_065710"/>
<keyword evidence="6" id="KW-1133">Transmembrane helix</keyword>
<organism evidence="8 9">
    <name type="scientific">Besnoitia besnoiti</name>
    <name type="common">Apicomplexan protozoan</name>
    <dbReference type="NCBI Taxonomy" id="94643"/>
    <lineage>
        <taxon>Eukaryota</taxon>
        <taxon>Sar</taxon>
        <taxon>Alveolata</taxon>
        <taxon>Apicomplexa</taxon>
        <taxon>Conoidasida</taxon>
        <taxon>Coccidia</taxon>
        <taxon>Eucoccidiorida</taxon>
        <taxon>Eimeriorina</taxon>
        <taxon>Sarcocystidae</taxon>
        <taxon>Besnoitia</taxon>
    </lineage>
</organism>
<sequence>MAVPGSRPHSEAEAPASFVSPHAPRPNAAQPRRSAEEESRREEEEVPQEFECVICMKILLLPVTTPCGHNFCKGCIDEAVSYRPCCPLCRCPLLLSGAADPVSGLSSGSSLRVNTLMQQLLERNYPQAMRERRQHEEERRQEAAARRRVHLHRQQQAAAAVAPRPLREEEGVPPGSSQLGPPRRNLSSGDSAAPRSAGRVRESGGRPEQILTLFRIFDAGEGTLGGGLSQMQADGRGASRPSWRGSSRAAVAAARAAPLFPGETISLHVYEEKYIRLVELALQVSLTKQRTSKGREGSRRKPESGVFAAHMFAFWHSHAEELRIIDLLDELAHLRRCVPESPRPATPSSSRSWSSPFVVRNLLRHRSRRRGTDSSSSSGDTPIPSPSSAAETASAPASCSPSSAAPPASSSSVSPHAPLVTAAASPTTSPTGAGGPPLSPARGSQGPGDDGETPAPSSPIADASVPLAPSAPEYGCCVQIEQHTPLEPVSGGTPGRCLIRCVCRNRFRVRNKIFLEDWTGRAGDLDSERGEAPAAGAPLVSRQSTLPADERASRGEGREEARVASEAAEAADATPFRDSAAFGAHAGGVAGAPRGGGFYYEIGYCEPIFDDGDREEAERADAAALRWRSRDEQSSLLSGGAGLSWRGDELRQRRPLSEEATDRAEAEHELALERELRDAWIDSENNWGPLTRASDLARERAKVVHALEVSRHHRALADISTTRDASEEAESAGDAEVHRSRLLAHAQRREVARDLRERCVRRLCEICIEGLERQLQQAGDVAQRLFASKFGRMPSLSSRRMTAYDLEKFSFFVAMVIVSSPAVRWQWFLLTDTTQRLVQLTKVIAEARWMNILALNTTPLSSLSRFLLFQDFHSNVVLFLTFLCVIVVFRLWPSLFFDDDFF</sequence>
<evidence type="ECO:0000313" key="8">
    <source>
        <dbReference type="EMBL" id="PFH34538.1"/>
    </source>
</evidence>
<reference evidence="8 9" key="1">
    <citation type="submission" date="2017-09" db="EMBL/GenBank/DDBJ databases">
        <title>Genome sequencing of Besnoitia besnoiti strain Bb-Ger1.</title>
        <authorList>
            <person name="Schares G."/>
            <person name="Venepally P."/>
            <person name="Lorenzi H.A."/>
        </authorList>
    </citation>
    <scope>NUCLEOTIDE SEQUENCE [LARGE SCALE GENOMIC DNA]</scope>
    <source>
        <strain evidence="8 9">Bb-Ger1</strain>
    </source>
</reference>
<dbReference type="GO" id="GO:0008270">
    <property type="term" value="F:zinc ion binding"/>
    <property type="evidence" value="ECO:0007669"/>
    <property type="project" value="UniProtKB-KW"/>
</dbReference>
<evidence type="ECO:0000256" key="3">
    <source>
        <dbReference type="ARBA" id="ARBA00022833"/>
    </source>
</evidence>
<dbReference type="AlphaFoldDB" id="A0A2A9M7S9"/>
<feature type="transmembrane region" description="Helical" evidence="6">
    <location>
        <begin position="875"/>
        <end position="892"/>
    </location>
</feature>
<feature type="compositionally biased region" description="Low complexity" evidence="5">
    <location>
        <begin position="564"/>
        <end position="573"/>
    </location>
</feature>
<evidence type="ECO:0000256" key="2">
    <source>
        <dbReference type="ARBA" id="ARBA00022771"/>
    </source>
</evidence>
<dbReference type="RefSeq" id="XP_029218547.1">
    <property type="nucleotide sequence ID" value="XM_029364964.1"/>
</dbReference>
<gene>
    <name evidence="8" type="ORF">BESB_065710</name>
</gene>
<keyword evidence="1" id="KW-0479">Metal-binding</keyword>
<dbReference type="PANTHER" id="PTHR23327">
    <property type="entry name" value="RING FINGER PROTEIN 127"/>
    <property type="match status" value="1"/>
</dbReference>
<feature type="region of interest" description="Disordered" evidence="5">
    <location>
        <begin position="129"/>
        <end position="205"/>
    </location>
</feature>
<evidence type="ECO:0000256" key="5">
    <source>
        <dbReference type="SAM" id="MobiDB-lite"/>
    </source>
</evidence>
<keyword evidence="6" id="KW-0812">Transmembrane</keyword>
<feature type="compositionally biased region" description="Low complexity" evidence="5">
    <location>
        <begin position="373"/>
        <end position="431"/>
    </location>
</feature>
<feature type="compositionally biased region" description="Low complexity" evidence="5">
    <location>
        <begin position="154"/>
        <end position="164"/>
    </location>
</feature>
<dbReference type="SUPFAM" id="SSF57850">
    <property type="entry name" value="RING/U-box"/>
    <property type="match status" value="1"/>
</dbReference>
<feature type="compositionally biased region" description="Basic and acidic residues" evidence="5">
    <location>
        <begin position="33"/>
        <end position="43"/>
    </location>
</feature>
<keyword evidence="6" id="KW-0472">Membrane</keyword>
<feature type="compositionally biased region" description="Basic and acidic residues" evidence="5">
    <location>
        <begin position="548"/>
        <end position="563"/>
    </location>
</feature>
<evidence type="ECO:0000259" key="7">
    <source>
        <dbReference type="PROSITE" id="PS50089"/>
    </source>
</evidence>
<feature type="compositionally biased region" description="Polar residues" evidence="5">
    <location>
        <begin position="175"/>
        <end position="190"/>
    </location>
</feature>
<dbReference type="SMART" id="SM00184">
    <property type="entry name" value="RING"/>
    <property type="match status" value="1"/>
</dbReference>
<dbReference type="GeneID" id="40311497"/>
<name>A0A2A9M7S9_BESBE</name>
<feature type="transmembrane region" description="Helical" evidence="6">
    <location>
        <begin position="809"/>
        <end position="829"/>
    </location>
</feature>
<dbReference type="Proteomes" id="UP000224006">
    <property type="component" value="Chromosome VI"/>
</dbReference>
<feature type="region of interest" description="Disordered" evidence="5">
    <location>
        <begin position="523"/>
        <end position="573"/>
    </location>
</feature>
<dbReference type="InterPro" id="IPR017907">
    <property type="entry name" value="Znf_RING_CS"/>
</dbReference>
<dbReference type="CDD" id="cd16514">
    <property type="entry name" value="RING-HC_LONFs_rpt2"/>
    <property type="match status" value="1"/>
</dbReference>
<dbReference type="PROSITE" id="PS50089">
    <property type="entry name" value="ZF_RING_2"/>
    <property type="match status" value="1"/>
</dbReference>
<comment type="caution">
    <text evidence="8">The sequence shown here is derived from an EMBL/GenBank/DDBJ whole genome shotgun (WGS) entry which is preliminary data.</text>
</comment>
<accession>A0A2A9M7S9</accession>
<dbReference type="Pfam" id="PF13923">
    <property type="entry name" value="zf-C3HC4_2"/>
    <property type="match status" value="1"/>
</dbReference>
<feature type="compositionally biased region" description="Basic and acidic residues" evidence="5">
    <location>
        <begin position="129"/>
        <end position="145"/>
    </location>
</feature>